<feature type="coiled-coil region" evidence="5">
    <location>
        <begin position="665"/>
        <end position="824"/>
    </location>
</feature>
<protein>
    <recommendedName>
        <fullName evidence="2">Coiled-coil domain-containing protein 39</fullName>
    </recommendedName>
</protein>
<evidence type="ECO:0000256" key="3">
    <source>
        <dbReference type="ARBA" id="ARBA00023054"/>
    </source>
</evidence>
<dbReference type="GO" id="GO:0060287">
    <property type="term" value="P:epithelial cilium movement involved in determination of left/right asymmetry"/>
    <property type="evidence" value="ECO:0007669"/>
    <property type="project" value="TreeGrafter"/>
</dbReference>
<dbReference type="PANTHER" id="PTHR18962">
    <property type="entry name" value="COILED-COIL DOMAIN-CONTAINING PROTEIN 39"/>
    <property type="match status" value="1"/>
</dbReference>
<dbReference type="InterPro" id="IPR033290">
    <property type="entry name" value="CCDC39"/>
</dbReference>
<evidence type="ECO:0000256" key="2">
    <source>
        <dbReference type="ARBA" id="ARBA00016725"/>
    </source>
</evidence>
<feature type="coiled-coil region" evidence="5">
    <location>
        <begin position="218"/>
        <end position="318"/>
    </location>
</feature>
<dbReference type="AlphaFoldDB" id="A0A3B3SYL8"/>
<evidence type="ECO:0000256" key="4">
    <source>
        <dbReference type="ARBA" id="ARBA00045182"/>
    </source>
</evidence>
<comment type="similarity">
    <text evidence="1">Belongs to the CCDC39 family.</text>
</comment>
<dbReference type="SUPFAM" id="SSF57997">
    <property type="entry name" value="Tropomyosin"/>
    <property type="match status" value="1"/>
</dbReference>
<keyword evidence="3 5" id="KW-0175">Coiled coil</keyword>
<reference evidence="7" key="1">
    <citation type="submission" date="2025-08" db="UniProtKB">
        <authorList>
            <consortium name="Ensembl"/>
        </authorList>
    </citation>
    <scope>IDENTIFICATION</scope>
</reference>
<dbReference type="GeneTree" id="ENSGT00390000015010"/>
<dbReference type="Proteomes" id="UP000261540">
    <property type="component" value="Unplaced"/>
</dbReference>
<feature type="compositionally biased region" description="Low complexity" evidence="6">
    <location>
        <begin position="942"/>
        <end position="951"/>
    </location>
</feature>
<feature type="coiled-coil region" evidence="5">
    <location>
        <begin position="361"/>
        <end position="395"/>
    </location>
</feature>
<dbReference type="GO" id="GO:0036159">
    <property type="term" value="P:inner dynein arm assembly"/>
    <property type="evidence" value="ECO:0007669"/>
    <property type="project" value="InterPro"/>
</dbReference>
<dbReference type="Pfam" id="PF24161">
    <property type="entry name" value="CCDC39"/>
    <property type="match status" value="1"/>
</dbReference>
<evidence type="ECO:0000313" key="7">
    <source>
        <dbReference type="Ensembl" id="ENSPKIP00000035348.1"/>
    </source>
</evidence>
<feature type="coiled-coil region" evidence="5">
    <location>
        <begin position="459"/>
        <end position="561"/>
    </location>
</feature>
<reference evidence="7" key="2">
    <citation type="submission" date="2025-09" db="UniProtKB">
        <authorList>
            <consortium name="Ensembl"/>
        </authorList>
    </citation>
    <scope>IDENTIFICATION</scope>
</reference>
<dbReference type="STRING" id="1676925.ENSPKIP00000035348"/>
<evidence type="ECO:0000256" key="5">
    <source>
        <dbReference type="SAM" id="Coils"/>
    </source>
</evidence>
<dbReference type="GO" id="GO:0060285">
    <property type="term" value="P:cilium-dependent cell motility"/>
    <property type="evidence" value="ECO:0007669"/>
    <property type="project" value="TreeGrafter"/>
</dbReference>
<evidence type="ECO:0000256" key="6">
    <source>
        <dbReference type="SAM" id="MobiDB-lite"/>
    </source>
</evidence>
<organism evidence="7 8">
    <name type="scientific">Paramormyrops kingsleyae</name>
    <dbReference type="NCBI Taxonomy" id="1676925"/>
    <lineage>
        <taxon>Eukaryota</taxon>
        <taxon>Metazoa</taxon>
        <taxon>Chordata</taxon>
        <taxon>Craniata</taxon>
        <taxon>Vertebrata</taxon>
        <taxon>Euteleostomi</taxon>
        <taxon>Actinopterygii</taxon>
        <taxon>Neopterygii</taxon>
        <taxon>Teleostei</taxon>
        <taxon>Osteoglossocephala</taxon>
        <taxon>Osteoglossomorpha</taxon>
        <taxon>Osteoglossiformes</taxon>
        <taxon>Mormyridae</taxon>
        <taxon>Paramormyrops</taxon>
    </lineage>
</organism>
<name>A0A3B3SYL8_9TELE</name>
<evidence type="ECO:0000256" key="1">
    <source>
        <dbReference type="ARBA" id="ARBA00005805"/>
    </source>
</evidence>
<feature type="region of interest" description="Disordered" evidence="6">
    <location>
        <begin position="864"/>
        <end position="962"/>
    </location>
</feature>
<proteinExistence type="inferred from homology"/>
<feature type="compositionally biased region" description="Low complexity" evidence="6">
    <location>
        <begin position="873"/>
        <end position="907"/>
    </location>
</feature>
<dbReference type="PANTHER" id="PTHR18962:SF0">
    <property type="entry name" value="COILED-COIL DOMAIN-CONTAINING PROTEIN 39"/>
    <property type="match status" value="1"/>
</dbReference>
<keyword evidence="8" id="KW-1185">Reference proteome</keyword>
<dbReference type="GO" id="GO:0005576">
    <property type="term" value="C:extracellular region"/>
    <property type="evidence" value="ECO:0007669"/>
    <property type="project" value="GOC"/>
</dbReference>
<sequence length="962" mass="110825">MSGATLLNEIGWDEGFAIPVANAENKALEDQLLRKQKEKSDLDGKLCTHRDKIQAMGEHLKNVRQELSHTQALSKAKEKQTESEVHFKALAEREMGRLQQEISKLERELGATRDKKNTQENNIFKASQKLDELKSQMNWDQKTLSAWLEESARKDEDTMAIVKYAQQDESRVRELTVRMEKMTIEASQKRRALDNELTETITAQIGLDSTAESFRHAHAERQELIRQWESTIEQMRRRDREMEQCTLLLAQVNQEVREKEATIKEKKNFLDSEVENNRELERKIAAAERLAAKLRQELQEKESNRVRLEDELESLRFSVDGTATEVQAKRSQLSSMKKDILEKSNKVKAAQAFNVTLQEKLQCITETAMSVEERAAQMEQTLKENEEAVKETDSLLLHHREALFKKTQELEALKAQEMERKAEITGCRASLSNLNSRLNKMDQKSLKQQKIIYNQDFRIQQLERKISRLKGEVTGEEKRLLEAKVSELSEALEEKRKTSSMLMLQLRRLQDNIRCVQKEMEKTGVEKSDLTTKIEELDLFNDTSDKELKKLNQKKQDAMVEDNILKLETKRLRDLLYDKADSVLSLEKQRLWLQAVMSEREEELKLHREMICKRVRLAEQEQQALSAEVHERLSKTDKMKKRYEILTVSMAPPDGEEERSQAYYIIKAAQEKEELQRKGDDLDAKIGKAEKEIQALENTLHVVNSRNTTYRKSLHKVEESSEEYQEKLRLEEQKRAAEERYKYKRRQMKELQDDIQNMNNTLEILNRDEAAQSERTEETRSQLQILNKELGLQEEKLDRVGKQCSKLTREIRAARKTKEESLEERDIDLRELRDFNRTVNKMLLEAMQEHPDLRDAIDMYFQQASLPPPSPAPTLVSGTSSKPSSGRSSASSLRWSGGSSSSSGSSSVQAAPPPTTRTVDLGMGLSVTSAPLVTPSPRDSRPGSGTSGSSSVHSQKVQRKSP</sequence>
<accession>A0A3B3SYL8</accession>
<comment type="function">
    <text evidence="4">Required for assembly of dynein regulatory complex (DRC) and inner dynein arm (IDA) complexes, which are responsible for ciliary beat regulation, thereby playing a central role in motility in cilia and flagella. Probably acts together with CCDC40 to form a molecular ruler that determines the 96 nanometer (nm) repeat length and arrangements of components in cilia and flagella. Not required for outer dynein arm complexes assembly.</text>
</comment>
<dbReference type="GO" id="GO:0005930">
    <property type="term" value="C:axoneme"/>
    <property type="evidence" value="ECO:0007669"/>
    <property type="project" value="InterPro"/>
</dbReference>
<evidence type="ECO:0000313" key="8">
    <source>
        <dbReference type="Proteomes" id="UP000261540"/>
    </source>
</evidence>
<dbReference type="Ensembl" id="ENSPKIT00000016277.1">
    <property type="protein sequence ID" value="ENSPKIP00000035348.1"/>
    <property type="gene ID" value="ENSPKIG00000014216.1"/>
</dbReference>
<feature type="coiled-coil region" evidence="5">
    <location>
        <begin position="18"/>
        <end position="136"/>
    </location>
</feature>